<protein>
    <submittedName>
        <fullName evidence="1">Uncharacterized protein</fullName>
    </submittedName>
</protein>
<name>A0A2N3R670_9BIFI</name>
<dbReference type="Proteomes" id="UP000233762">
    <property type="component" value="Unassembled WGS sequence"/>
</dbReference>
<dbReference type="AlphaFoldDB" id="A0A2N3R670"/>
<accession>A0A2N3R670</accession>
<proteinExistence type="predicted"/>
<sequence length="66" mass="7932">MEITMHQITIHPAFRNLRIRDAHILVLSIRNDRFPIYKILIDISIIEITSIRFQIYSLVLLIIEMR</sequence>
<evidence type="ECO:0000313" key="2">
    <source>
        <dbReference type="Proteomes" id="UP000233762"/>
    </source>
</evidence>
<organism evidence="1 2">
    <name type="scientific">Bifidobacterium pseudolongum subsp. globosum</name>
    <dbReference type="NCBI Taxonomy" id="1690"/>
    <lineage>
        <taxon>Bacteria</taxon>
        <taxon>Bacillati</taxon>
        <taxon>Actinomycetota</taxon>
        <taxon>Actinomycetes</taxon>
        <taxon>Bifidobacteriales</taxon>
        <taxon>Bifidobacteriaceae</taxon>
        <taxon>Bifidobacterium</taxon>
    </lineage>
</organism>
<evidence type="ECO:0000313" key="1">
    <source>
        <dbReference type="EMBL" id="PKV04835.1"/>
    </source>
</evidence>
<gene>
    <name evidence="1" type="ORF">CQR50_0089</name>
</gene>
<reference evidence="1 2" key="1">
    <citation type="submission" date="2017-10" db="EMBL/GenBank/DDBJ databases">
        <title>Bifidobacterium genomics.</title>
        <authorList>
            <person name="Lugli G.A."/>
            <person name="Milani C."/>
            <person name="Mancabelli L."/>
        </authorList>
    </citation>
    <scope>NUCLEOTIDE SEQUENCE [LARGE SCALE GENOMIC DNA]</scope>
    <source>
        <strain evidence="1 2">1520B</strain>
    </source>
</reference>
<comment type="caution">
    <text evidence="1">The sequence shown here is derived from an EMBL/GenBank/DDBJ whole genome shotgun (WGS) entry which is preliminary data.</text>
</comment>
<dbReference type="EMBL" id="PCHH01000001">
    <property type="protein sequence ID" value="PKV04835.1"/>
    <property type="molecule type" value="Genomic_DNA"/>
</dbReference>